<proteinExistence type="predicted"/>
<protein>
    <submittedName>
        <fullName evidence="3">Uncharacterized protein</fullName>
    </submittedName>
</protein>
<keyword evidence="2" id="KW-0732">Signal</keyword>
<dbReference type="OrthoDB" id="10255210at2759"/>
<evidence type="ECO:0000313" key="4">
    <source>
        <dbReference type="Proteomes" id="UP000494256"/>
    </source>
</evidence>
<sequence>MILVFVVIFALIVNIETDKNLNEDYIDNGGEVISSENINFKMTKSGTNTISDSRSSSASTMSNSFFDDSSSSCDDSDCSSYSD</sequence>
<feature type="chain" id="PRO_5035772850" evidence="2">
    <location>
        <begin position="18"/>
        <end position="83"/>
    </location>
</feature>
<gene>
    <name evidence="3" type="ORF">APLA_LOCUS11723</name>
</gene>
<accession>A0A8S1ALV0</accession>
<evidence type="ECO:0000256" key="1">
    <source>
        <dbReference type="SAM" id="MobiDB-lite"/>
    </source>
</evidence>
<comment type="caution">
    <text evidence="3">The sequence shown here is derived from an EMBL/GenBank/DDBJ whole genome shotgun (WGS) entry which is preliminary data.</text>
</comment>
<dbReference type="AlphaFoldDB" id="A0A8S1ALV0"/>
<feature type="signal peptide" evidence="2">
    <location>
        <begin position="1"/>
        <end position="17"/>
    </location>
</feature>
<evidence type="ECO:0000256" key="2">
    <source>
        <dbReference type="SAM" id="SignalP"/>
    </source>
</evidence>
<dbReference type="EMBL" id="CADEBD010000336">
    <property type="protein sequence ID" value="CAB3246989.1"/>
    <property type="molecule type" value="Genomic_DNA"/>
</dbReference>
<reference evidence="3 4" key="1">
    <citation type="submission" date="2020-04" db="EMBL/GenBank/DDBJ databases">
        <authorList>
            <person name="Wallbank WR R."/>
            <person name="Pardo Diaz C."/>
            <person name="Kozak K."/>
            <person name="Martin S."/>
            <person name="Jiggins C."/>
            <person name="Moest M."/>
            <person name="Warren A I."/>
            <person name="Byers J.R.P. K."/>
            <person name="Montejo-Kovacevich G."/>
            <person name="Yen C E."/>
        </authorList>
    </citation>
    <scope>NUCLEOTIDE SEQUENCE [LARGE SCALE GENOMIC DNA]</scope>
</reference>
<evidence type="ECO:0000313" key="3">
    <source>
        <dbReference type="EMBL" id="CAB3246989.1"/>
    </source>
</evidence>
<feature type="compositionally biased region" description="Low complexity" evidence="1">
    <location>
        <begin position="45"/>
        <end position="83"/>
    </location>
</feature>
<dbReference type="Proteomes" id="UP000494256">
    <property type="component" value="Unassembled WGS sequence"/>
</dbReference>
<organism evidence="3 4">
    <name type="scientific">Arctia plantaginis</name>
    <name type="common">Wood tiger moth</name>
    <name type="synonym">Phalaena plantaginis</name>
    <dbReference type="NCBI Taxonomy" id="874455"/>
    <lineage>
        <taxon>Eukaryota</taxon>
        <taxon>Metazoa</taxon>
        <taxon>Ecdysozoa</taxon>
        <taxon>Arthropoda</taxon>
        <taxon>Hexapoda</taxon>
        <taxon>Insecta</taxon>
        <taxon>Pterygota</taxon>
        <taxon>Neoptera</taxon>
        <taxon>Endopterygota</taxon>
        <taxon>Lepidoptera</taxon>
        <taxon>Glossata</taxon>
        <taxon>Ditrysia</taxon>
        <taxon>Noctuoidea</taxon>
        <taxon>Erebidae</taxon>
        <taxon>Arctiinae</taxon>
        <taxon>Arctia</taxon>
    </lineage>
</organism>
<name>A0A8S1ALV0_ARCPL</name>
<feature type="region of interest" description="Disordered" evidence="1">
    <location>
        <begin position="44"/>
        <end position="83"/>
    </location>
</feature>